<name>A0ABX2BBL8_9GAMM</name>
<accession>A0ABX2BBL8</accession>
<comment type="caution">
    <text evidence="1">The sequence shown here is derived from an EMBL/GenBank/DDBJ whole genome shotgun (WGS) entry which is preliminary data.</text>
</comment>
<evidence type="ECO:0000313" key="1">
    <source>
        <dbReference type="EMBL" id="NPT30838.1"/>
    </source>
</evidence>
<keyword evidence="2" id="KW-1185">Reference proteome</keyword>
<dbReference type="RefSeq" id="WP_125747768.1">
    <property type="nucleotide sequence ID" value="NZ_CP034367.1"/>
</dbReference>
<proteinExistence type="predicted"/>
<organism evidence="1 2">
    <name type="scientific">Vreelandella venusta</name>
    <dbReference type="NCBI Taxonomy" id="44935"/>
    <lineage>
        <taxon>Bacteria</taxon>
        <taxon>Pseudomonadati</taxon>
        <taxon>Pseudomonadota</taxon>
        <taxon>Gammaproteobacteria</taxon>
        <taxon>Oceanospirillales</taxon>
        <taxon>Halomonadaceae</taxon>
        <taxon>Vreelandella</taxon>
    </lineage>
</organism>
<dbReference type="EMBL" id="QDKN01000003">
    <property type="protein sequence ID" value="NPT30838.1"/>
    <property type="molecule type" value="Genomic_DNA"/>
</dbReference>
<sequence length="115" mass="12812">MTAFKVGVPSVVKTIKTRRPGMEEETFTADIRIRDTDEQEALNMLEQEGELTGHAHVREDVLSIGGFEDAQGKIVDSTDDARVIDAMFKDPYALAGLIRGWQLVQSGMPEYVEKN</sequence>
<evidence type="ECO:0000313" key="2">
    <source>
        <dbReference type="Proteomes" id="UP001318401"/>
    </source>
</evidence>
<reference evidence="1 2" key="1">
    <citation type="submission" date="2018-04" db="EMBL/GenBank/DDBJ databases">
        <authorList>
            <person name="Li G."/>
            <person name="Du W."/>
            <person name="Bai Y."/>
        </authorList>
    </citation>
    <scope>NUCLEOTIDE SEQUENCE [LARGE SCALE GENOMIC DNA]</scope>
    <source>
        <strain evidence="1 2">YYYZ-3</strain>
    </source>
</reference>
<dbReference type="Proteomes" id="UP001318401">
    <property type="component" value="Unassembled WGS sequence"/>
</dbReference>
<protein>
    <submittedName>
        <fullName evidence="1">Uncharacterized protein</fullName>
    </submittedName>
</protein>
<gene>
    <name evidence="1" type="ORF">DDR56_09720</name>
</gene>